<keyword evidence="3" id="KW-1185">Reference proteome</keyword>
<accession>A0AAX4PAF2</accession>
<gene>
    <name evidence="2" type="ORF">HKI87_06g44230</name>
</gene>
<dbReference type="GO" id="GO:0000963">
    <property type="term" value="P:mitochondrial RNA processing"/>
    <property type="evidence" value="ECO:0007669"/>
    <property type="project" value="TreeGrafter"/>
</dbReference>
<evidence type="ECO:0000313" key="3">
    <source>
        <dbReference type="Proteomes" id="UP001472866"/>
    </source>
</evidence>
<evidence type="ECO:0000313" key="2">
    <source>
        <dbReference type="EMBL" id="WZN62878.1"/>
    </source>
</evidence>
<dbReference type="PANTHER" id="PTHR21228">
    <property type="entry name" value="FAST LEU-RICH DOMAIN-CONTAINING"/>
    <property type="match status" value="1"/>
</dbReference>
<dbReference type="AlphaFoldDB" id="A0AAX4PAF2"/>
<dbReference type="GO" id="GO:0005759">
    <property type="term" value="C:mitochondrial matrix"/>
    <property type="evidence" value="ECO:0007669"/>
    <property type="project" value="TreeGrafter"/>
</dbReference>
<feature type="region of interest" description="Disordered" evidence="1">
    <location>
        <begin position="1"/>
        <end position="88"/>
    </location>
</feature>
<dbReference type="GO" id="GO:0035770">
    <property type="term" value="C:ribonucleoprotein granule"/>
    <property type="evidence" value="ECO:0007669"/>
    <property type="project" value="TreeGrafter"/>
</dbReference>
<dbReference type="GO" id="GO:0044528">
    <property type="term" value="P:regulation of mitochondrial mRNA stability"/>
    <property type="evidence" value="ECO:0007669"/>
    <property type="project" value="TreeGrafter"/>
</dbReference>
<dbReference type="EMBL" id="CP151506">
    <property type="protein sequence ID" value="WZN62878.1"/>
    <property type="molecule type" value="Genomic_DNA"/>
</dbReference>
<dbReference type="GO" id="GO:0003723">
    <property type="term" value="F:RNA binding"/>
    <property type="evidence" value="ECO:0007669"/>
    <property type="project" value="TreeGrafter"/>
</dbReference>
<sequence length="609" mass="66626">MSLRGAPRARKGRGGVAGPGCLRGVARETPPCRRARRALEVVRRAVHSSSGGLREEEEEEERRRKASRTAGTSGMDRRGTSLESPRSIQRRIARCQTLSEALGLLEAHSTFLDDVHVASLYNRVSDLLRRSNRQESSAEALEHLSELVKLRLSSMNTRSLSTVANACGKLRGRDRAAADAVGVLAHVRGRANASLPDFSCVDLENVLWAHGKLGLRLHPEELDSWYTRLAEDCPVRLSEKSLVSLLYTCQRQRYRPSGAVASVLASEIARLAPAMTPKALANLLSSLAHLRSDEMLEPVKLVTALLSRDLEASTEGGAGGATAMNLRNVANVLWSFAELQFYPQGRVLDCLDCRVLRLLGEGDGGALALNTYLRACHKLARRPNEMLLESSLEVVSEGLRKVAAAEGAAGDMDMLAQTCRLVKSLAMLNFEVPAGYLSSLERCLVLEGLDHVTAHDSLWTFATAGHAAGGEYKSMATVFVEEGAVGLKRGSLCRMLWSITMLGIPLKDSDLPERVLCWVEENSGWTSHSFGLLLWAMREQGREAGEFLLRRAKEHVRVNWDVMTPTEILYSVEVLGGELGAEDAAWLVPALQRARTFVLSSEEEEEGGL</sequence>
<proteinExistence type="predicted"/>
<dbReference type="InterPro" id="IPR050870">
    <property type="entry name" value="FAST_kinase"/>
</dbReference>
<evidence type="ECO:0000256" key="1">
    <source>
        <dbReference type="SAM" id="MobiDB-lite"/>
    </source>
</evidence>
<protein>
    <submittedName>
        <fullName evidence="2">Uncharacterized protein</fullName>
    </submittedName>
</protein>
<dbReference type="Proteomes" id="UP001472866">
    <property type="component" value="Chromosome 06"/>
</dbReference>
<dbReference type="PANTHER" id="PTHR21228:SF40">
    <property type="entry name" value="LD45607P"/>
    <property type="match status" value="1"/>
</dbReference>
<organism evidence="2 3">
    <name type="scientific">Chloropicon roscoffensis</name>
    <dbReference type="NCBI Taxonomy" id="1461544"/>
    <lineage>
        <taxon>Eukaryota</taxon>
        <taxon>Viridiplantae</taxon>
        <taxon>Chlorophyta</taxon>
        <taxon>Chloropicophyceae</taxon>
        <taxon>Chloropicales</taxon>
        <taxon>Chloropicaceae</taxon>
        <taxon>Chloropicon</taxon>
    </lineage>
</organism>
<name>A0AAX4PAF2_9CHLO</name>
<reference evidence="2 3" key="1">
    <citation type="submission" date="2024-03" db="EMBL/GenBank/DDBJ databases">
        <title>Complete genome sequence of the green alga Chloropicon roscoffensis RCC1871.</title>
        <authorList>
            <person name="Lemieux C."/>
            <person name="Pombert J.-F."/>
            <person name="Otis C."/>
            <person name="Turmel M."/>
        </authorList>
    </citation>
    <scope>NUCLEOTIDE SEQUENCE [LARGE SCALE GENOMIC DNA]</scope>
    <source>
        <strain evidence="2 3">RCC1871</strain>
    </source>
</reference>